<gene>
    <name evidence="2" type="ORF">F511_43023</name>
</gene>
<accession>A0A2Z7CYE4</accession>
<dbReference type="Proteomes" id="UP000250235">
    <property type="component" value="Unassembled WGS sequence"/>
</dbReference>
<sequence>MLSDSHQVALDKLSKQMREHNLEWTRPITSRVFEGAERDRGAVIARSNTKIISTYWIRRLLKVDGSWKSVEDCCRWIPMYRKTIYYPVAEEPVVHIETDPTDSPLHFTADDIPLGDETSTAAPYTDFTSEFAHLRASMDQISIEHVKTRVHIEKIKAALLRRSQALSLLFLPYLKLKTGLFLLKTMFSIRRSKLKKHHCPKKWIFFENYNALTTQLSELVDYINRGGDAKKGEMSSSRGPPPPDGQNRSGGSSRSEPPKKRGGGSQSSSRQRGKMRCGWYQQATPMSDARAGF</sequence>
<proteinExistence type="predicted"/>
<feature type="region of interest" description="Disordered" evidence="1">
    <location>
        <begin position="227"/>
        <end position="293"/>
    </location>
</feature>
<organism evidence="2 3">
    <name type="scientific">Dorcoceras hygrometricum</name>
    <dbReference type="NCBI Taxonomy" id="472368"/>
    <lineage>
        <taxon>Eukaryota</taxon>
        <taxon>Viridiplantae</taxon>
        <taxon>Streptophyta</taxon>
        <taxon>Embryophyta</taxon>
        <taxon>Tracheophyta</taxon>
        <taxon>Spermatophyta</taxon>
        <taxon>Magnoliopsida</taxon>
        <taxon>eudicotyledons</taxon>
        <taxon>Gunneridae</taxon>
        <taxon>Pentapetalae</taxon>
        <taxon>asterids</taxon>
        <taxon>lamiids</taxon>
        <taxon>Lamiales</taxon>
        <taxon>Gesneriaceae</taxon>
        <taxon>Didymocarpoideae</taxon>
        <taxon>Trichosporeae</taxon>
        <taxon>Loxocarpinae</taxon>
        <taxon>Dorcoceras</taxon>
    </lineage>
</organism>
<keyword evidence="3" id="KW-1185">Reference proteome</keyword>
<evidence type="ECO:0000313" key="3">
    <source>
        <dbReference type="Proteomes" id="UP000250235"/>
    </source>
</evidence>
<reference evidence="2 3" key="1">
    <citation type="journal article" date="2015" name="Proc. Natl. Acad. Sci. U.S.A.">
        <title>The resurrection genome of Boea hygrometrica: A blueprint for survival of dehydration.</title>
        <authorList>
            <person name="Xiao L."/>
            <person name="Yang G."/>
            <person name="Zhang L."/>
            <person name="Yang X."/>
            <person name="Zhao S."/>
            <person name="Ji Z."/>
            <person name="Zhou Q."/>
            <person name="Hu M."/>
            <person name="Wang Y."/>
            <person name="Chen M."/>
            <person name="Xu Y."/>
            <person name="Jin H."/>
            <person name="Xiao X."/>
            <person name="Hu G."/>
            <person name="Bao F."/>
            <person name="Hu Y."/>
            <person name="Wan P."/>
            <person name="Li L."/>
            <person name="Deng X."/>
            <person name="Kuang T."/>
            <person name="Xiang C."/>
            <person name="Zhu J.K."/>
            <person name="Oliver M.J."/>
            <person name="He Y."/>
        </authorList>
    </citation>
    <scope>NUCLEOTIDE SEQUENCE [LARGE SCALE GENOMIC DNA]</scope>
    <source>
        <strain evidence="3">cv. XS01</strain>
    </source>
</reference>
<evidence type="ECO:0000313" key="2">
    <source>
        <dbReference type="EMBL" id="KZV51365.1"/>
    </source>
</evidence>
<protein>
    <submittedName>
        <fullName evidence="2">Kinesin-like protein</fullName>
    </submittedName>
</protein>
<evidence type="ECO:0000256" key="1">
    <source>
        <dbReference type="SAM" id="MobiDB-lite"/>
    </source>
</evidence>
<dbReference type="AlphaFoldDB" id="A0A2Z7CYE4"/>
<dbReference type="EMBL" id="KQ991718">
    <property type="protein sequence ID" value="KZV51365.1"/>
    <property type="molecule type" value="Genomic_DNA"/>
</dbReference>
<name>A0A2Z7CYE4_9LAMI</name>
<feature type="compositionally biased region" description="Polar residues" evidence="1">
    <location>
        <begin position="246"/>
        <end position="255"/>
    </location>
</feature>